<dbReference type="Gene3D" id="3.30.1370.110">
    <property type="match status" value="1"/>
</dbReference>
<evidence type="ECO:0000259" key="1">
    <source>
        <dbReference type="PROSITE" id="PS50828"/>
    </source>
</evidence>
<dbReference type="Proteomes" id="UP000886469">
    <property type="component" value="Unassembled WGS sequence"/>
</dbReference>
<proteinExistence type="predicted"/>
<name>A0ABX1T7B9_9PROT</name>
<organism evidence="2 3">
    <name type="scientific">Candidatus Accumulibacter contiguus</name>
    <dbReference type="NCBI Taxonomy" id="2954381"/>
    <lineage>
        <taxon>Bacteria</taxon>
        <taxon>Pseudomonadati</taxon>
        <taxon>Pseudomonadota</taxon>
        <taxon>Betaproteobacteria</taxon>
        <taxon>Candidatus Accumulibacter</taxon>
    </lineage>
</organism>
<dbReference type="EMBL" id="SPMX01000011">
    <property type="protein sequence ID" value="NMQ04712.1"/>
    <property type="molecule type" value="Genomic_DNA"/>
</dbReference>
<dbReference type="InterPro" id="IPR036063">
    <property type="entry name" value="Smr_dom_sf"/>
</dbReference>
<dbReference type="SMART" id="SM00463">
    <property type="entry name" value="SMR"/>
    <property type="match status" value="1"/>
</dbReference>
<accession>A0ABX1T7B9</accession>
<feature type="domain" description="Smr" evidence="1">
    <location>
        <begin position="102"/>
        <end position="183"/>
    </location>
</feature>
<sequence length="189" mass="20756">MSAMTLRPQPSPEDLAAFRAAVDGATPLRKLDRVILEAPKPSSRPRQRELDEAAVVAELLHGPLAIDDWLDLGGADSFLRSGLPRTLLRDLRRGRWSIQDHLDLHGMNRHEAHEQVSLFVAEALAAGKRCLRIVHGRGHGSPGREGVLRHLVKAWLSRYKDVLAFCHAPPSDGGDGALWVLLKGGGRSR</sequence>
<dbReference type="Pfam" id="PF01713">
    <property type="entry name" value="Smr"/>
    <property type="match status" value="1"/>
</dbReference>
<dbReference type="PROSITE" id="PS50828">
    <property type="entry name" value="SMR"/>
    <property type="match status" value="1"/>
</dbReference>
<dbReference type="SUPFAM" id="SSF160443">
    <property type="entry name" value="SMR domain-like"/>
    <property type="match status" value="1"/>
</dbReference>
<comment type="caution">
    <text evidence="2">The sequence shown here is derived from an EMBL/GenBank/DDBJ whole genome shotgun (WGS) entry which is preliminary data.</text>
</comment>
<reference evidence="2" key="1">
    <citation type="submission" date="2019-03" db="EMBL/GenBank/DDBJ databases">
        <title>Metabolic reconstructions from genomes of highly enriched 'Candidatus Accumulibacter' and 'Candidatus Competibacter' bioreactor populations.</title>
        <authorList>
            <person name="Annavajhala M.K."/>
            <person name="Welles L."/>
            <person name="Abbas B."/>
            <person name="Sorokin D."/>
            <person name="Park H."/>
            <person name="Van Loosdrecht M."/>
            <person name="Chandran K."/>
        </authorList>
    </citation>
    <scope>NUCLEOTIDE SEQUENCE</scope>
    <source>
        <strain evidence="2">SBR_L</strain>
    </source>
</reference>
<keyword evidence="3" id="KW-1185">Reference proteome</keyword>
<dbReference type="InterPro" id="IPR002625">
    <property type="entry name" value="Smr_dom"/>
</dbReference>
<gene>
    <name evidence="2" type="ORF">E4Q08_05280</name>
</gene>
<dbReference type="PANTHER" id="PTHR35562:SF2">
    <property type="entry name" value="DNA ENDONUCLEASE SMRA-RELATED"/>
    <property type="match status" value="1"/>
</dbReference>
<evidence type="ECO:0000313" key="2">
    <source>
        <dbReference type="EMBL" id="NMQ04712.1"/>
    </source>
</evidence>
<evidence type="ECO:0000313" key="3">
    <source>
        <dbReference type="Proteomes" id="UP000886469"/>
    </source>
</evidence>
<dbReference type="PANTHER" id="PTHR35562">
    <property type="entry name" value="DNA ENDONUCLEASE SMRA-RELATED"/>
    <property type="match status" value="1"/>
</dbReference>
<protein>
    <submittedName>
        <fullName evidence="2">DNA mismatch repair protein MutS</fullName>
    </submittedName>
</protein>